<name>A0A5N5HQG2_9ROSA</name>
<keyword evidence="2" id="KW-1185">Reference proteome</keyword>
<proteinExistence type="predicted"/>
<dbReference type="EMBL" id="SMOL01000148">
    <property type="protein sequence ID" value="KAB2629077.1"/>
    <property type="molecule type" value="Genomic_DNA"/>
</dbReference>
<accession>A0A5N5HQG2</accession>
<dbReference type="Proteomes" id="UP000327157">
    <property type="component" value="Chromosome 8"/>
</dbReference>
<evidence type="ECO:0000313" key="2">
    <source>
        <dbReference type="Proteomes" id="UP000327157"/>
    </source>
</evidence>
<gene>
    <name evidence="1" type="ORF">D8674_033872</name>
</gene>
<protein>
    <submittedName>
        <fullName evidence="1">PRA1 family protein B4-like</fullName>
    </submittedName>
</protein>
<comment type="caution">
    <text evidence="1">The sequence shown here is derived from an EMBL/GenBank/DDBJ whole genome shotgun (WGS) entry which is preliminary data.</text>
</comment>
<reference evidence="1 2" key="1">
    <citation type="submission" date="2019-09" db="EMBL/GenBank/DDBJ databases">
        <authorList>
            <person name="Ou C."/>
        </authorList>
    </citation>
    <scope>NUCLEOTIDE SEQUENCE [LARGE SCALE GENOMIC DNA]</scope>
    <source>
        <strain evidence="1">S2</strain>
        <tissue evidence="1">Leaf</tissue>
    </source>
</reference>
<evidence type="ECO:0000313" key="1">
    <source>
        <dbReference type="EMBL" id="KAB2629077.1"/>
    </source>
</evidence>
<organism evidence="1 2">
    <name type="scientific">Pyrus ussuriensis x Pyrus communis</name>
    <dbReference type="NCBI Taxonomy" id="2448454"/>
    <lineage>
        <taxon>Eukaryota</taxon>
        <taxon>Viridiplantae</taxon>
        <taxon>Streptophyta</taxon>
        <taxon>Embryophyta</taxon>
        <taxon>Tracheophyta</taxon>
        <taxon>Spermatophyta</taxon>
        <taxon>Magnoliopsida</taxon>
        <taxon>eudicotyledons</taxon>
        <taxon>Gunneridae</taxon>
        <taxon>Pentapetalae</taxon>
        <taxon>rosids</taxon>
        <taxon>fabids</taxon>
        <taxon>Rosales</taxon>
        <taxon>Rosaceae</taxon>
        <taxon>Amygdaloideae</taxon>
        <taxon>Maleae</taxon>
        <taxon>Pyrus</taxon>
    </lineage>
</organism>
<reference evidence="1 2" key="3">
    <citation type="submission" date="2019-11" db="EMBL/GenBank/DDBJ databases">
        <title>A de novo genome assembly of a pear dwarfing rootstock.</title>
        <authorList>
            <person name="Wang F."/>
            <person name="Wang J."/>
            <person name="Li S."/>
            <person name="Zhang Y."/>
            <person name="Fang M."/>
            <person name="Ma L."/>
            <person name="Zhao Y."/>
            <person name="Jiang S."/>
        </authorList>
    </citation>
    <scope>NUCLEOTIDE SEQUENCE [LARGE SCALE GENOMIC DNA]</scope>
    <source>
        <strain evidence="1">S2</strain>
        <tissue evidence="1">Leaf</tissue>
    </source>
</reference>
<reference evidence="2" key="2">
    <citation type="submission" date="2019-10" db="EMBL/GenBank/DDBJ databases">
        <title>A de novo genome assembly of a pear dwarfing rootstock.</title>
        <authorList>
            <person name="Wang F."/>
            <person name="Wang J."/>
            <person name="Li S."/>
            <person name="Zhang Y."/>
            <person name="Fang M."/>
            <person name="Ma L."/>
            <person name="Zhao Y."/>
            <person name="Jiang S."/>
        </authorList>
    </citation>
    <scope>NUCLEOTIDE SEQUENCE [LARGE SCALE GENOMIC DNA]</scope>
</reference>
<dbReference type="AlphaFoldDB" id="A0A5N5HQG2"/>
<sequence length="71" mass="7947">MDPTEVKKTMRTENTMRLHIVGNIVERFWLGKGGLVKKLRQGWAVMGEAIVAGNKDVVDEGGEGNFYFFSS</sequence>